<evidence type="ECO:0000313" key="4">
    <source>
        <dbReference type="Proteomes" id="UP000184314"/>
    </source>
</evidence>
<keyword evidence="3" id="KW-0808">Transferase</keyword>
<organism evidence="3 4">
    <name type="scientific">Maribacter aquivivus</name>
    <dbReference type="NCBI Taxonomy" id="228958"/>
    <lineage>
        <taxon>Bacteria</taxon>
        <taxon>Pseudomonadati</taxon>
        <taxon>Bacteroidota</taxon>
        <taxon>Flavobacteriia</taxon>
        <taxon>Flavobacteriales</taxon>
        <taxon>Flavobacteriaceae</taxon>
        <taxon>Maribacter</taxon>
    </lineage>
</organism>
<proteinExistence type="predicted"/>
<feature type="domain" description="Glycosyltransferase subfamily 4-like N-terminal" evidence="2">
    <location>
        <begin position="14"/>
        <end position="162"/>
    </location>
</feature>
<accession>A0A1M6TQS4</accession>
<protein>
    <submittedName>
        <fullName evidence="3">Glycosyltransferase involved in cell wall bisynthesis</fullName>
    </submittedName>
</protein>
<dbReference type="AlphaFoldDB" id="A0A1M6TQS4"/>
<dbReference type="EMBL" id="FQZX01000003">
    <property type="protein sequence ID" value="SHK59286.1"/>
    <property type="molecule type" value="Genomic_DNA"/>
</dbReference>
<dbReference type="PANTHER" id="PTHR12526:SF630">
    <property type="entry name" value="GLYCOSYLTRANSFERASE"/>
    <property type="match status" value="1"/>
</dbReference>
<dbReference type="Pfam" id="PF00534">
    <property type="entry name" value="Glycos_transf_1"/>
    <property type="match status" value="1"/>
</dbReference>
<name>A0A1M6TQS4_9FLAO</name>
<dbReference type="SUPFAM" id="SSF53756">
    <property type="entry name" value="UDP-Glycosyltransferase/glycogen phosphorylase"/>
    <property type="match status" value="1"/>
</dbReference>
<feature type="domain" description="Glycosyl transferase family 1" evidence="1">
    <location>
        <begin position="177"/>
        <end position="321"/>
    </location>
</feature>
<evidence type="ECO:0000259" key="2">
    <source>
        <dbReference type="Pfam" id="PF13439"/>
    </source>
</evidence>
<reference evidence="4" key="1">
    <citation type="submission" date="2016-11" db="EMBL/GenBank/DDBJ databases">
        <authorList>
            <person name="Varghese N."/>
            <person name="Submissions S."/>
        </authorList>
    </citation>
    <scope>NUCLEOTIDE SEQUENCE [LARGE SCALE GENOMIC DNA]</scope>
    <source>
        <strain evidence="4">DSM 16478</strain>
    </source>
</reference>
<evidence type="ECO:0000259" key="1">
    <source>
        <dbReference type="Pfam" id="PF00534"/>
    </source>
</evidence>
<dbReference type="Pfam" id="PF13439">
    <property type="entry name" value="Glyco_transf_4"/>
    <property type="match status" value="1"/>
</dbReference>
<dbReference type="PANTHER" id="PTHR12526">
    <property type="entry name" value="GLYCOSYLTRANSFERASE"/>
    <property type="match status" value="1"/>
</dbReference>
<dbReference type="STRING" id="228958.SAMN04488007_3323"/>
<dbReference type="InterPro" id="IPR001296">
    <property type="entry name" value="Glyco_trans_1"/>
</dbReference>
<dbReference type="InterPro" id="IPR028098">
    <property type="entry name" value="Glyco_trans_4-like_N"/>
</dbReference>
<dbReference type="RefSeq" id="WP_073246288.1">
    <property type="nucleotide sequence ID" value="NZ_FQZX01000003.1"/>
</dbReference>
<dbReference type="CDD" id="cd03801">
    <property type="entry name" value="GT4_PimA-like"/>
    <property type="match status" value="1"/>
</dbReference>
<sequence>MTYNIHIITGLSGGGAEHLVLDLSQRAKNDNKKVVVISVTSLNDIEHKFTKLGITCEFLNIDSFSQLGQGLKKLKSILTPFKPKPVVHCHMFHALWVAILLKLSGFSLKIVFTLHNNIVSSVMRRWLLFITKPLRAKDIIFSDRGEKWYLKKGVILPNGINLIKFKNSKELIPNDPEIFKFLFLASLTEQKNPLFIPDLVVKLKDNGYTNFKVYFLGSGPLKDSLIHKIDELKVQDHIELMGFRNDVPDILKDFSAQIMPSLWEGMPISILESGSIGLPVITTPVGSIPDFLDDTTGYLAELDSFHLKVIDLMSDYQKAQQKAQKFKIKVHTEFDIDKIYDRHQQLYSQC</sequence>
<dbReference type="GO" id="GO:0016757">
    <property type="term" value="F:glycosyltransferase activity"/>
    <property type="evidence" value="ECO:0007669"/>
    <property type="project" value="InterPro"/>
</dbReference>
<dbReference type="OrthoDB" id="7560678at2"/>
<dbReference type="Proteomes" id="UP000184314">
    <property type="component" value="Unassembled WGS sequence"/>
</dbReference>
<gene>
    <name evidence="3" type="ORF">SAMN04488007_3323</name>
</gene>
<evidence type="ECO:0000313" key="3">
    <source>
        <dbReference type="EMBL" id="SHK59286.1"/>
    </source>
</evidence>
<keyword evidence="4" id="KW-1185">Reference proteome</keyword>
<dbReference type="Gene3D" id="3.40.50.2000">
    <property type="entry name" value="Glycogen Phosphorylase B"/>
    <property type="match status" value="2"/>
</dbReference>